<dbReference type="GeneID" id="93823724"/>
<dbReference type="InterPro" id="IPR036259">
    <property type="entry name" value="MFS_trans_sf"/>
</dbReference>
<evidence type="ECO:0000256" key="7">
    <source>
        <dbReference type="ARBA" id="ARBA00023136"/>
    </source>
</evidence>
<feature type="transmembrane region" description="Helical" evidence="10">
    <location>
        <begin position="12"/>
        <end position="34"/>
    </location>
</feature>
<comment type="similarity">
    <text evidence="2">Belongs to the major facilitator superfamily. Nitrate/nitrite porter (TC 2.A.1.8) family.</text>
</comment>
<protein>
    <recommendedName>
        <fullName evidence="8">Probable nitrate transporter NarT</fullName>
    </recommendedName>
</protein>
<evidence type="ECO:0000256" key="2">
    <source>
        <dbReference type="ARBA" id="ARBA00008432"/>
    </source>
</evidence>
<name>A0A2A4ECL5_STAPS</name>
<dbReference type="OrthoDB" id="9773404at2"/>
<evidence type="ECO:0000256" key="4">
    <source>
        <dbReference type="ARBA" id="ARBA00022692"/>
    </source>
</evidence>
<comment type="function">
    <text evidence="9">Probably required for nitrate uptake under anoxic conditions. Also possibly involved in excretion of nitrite produced by the dissimilatory reduction of nitrate.</text>
</comment>
<reference evidence="12 17" key="4">
    <citation type="submission" date="2018-11" db="EMBL/GenBank/DDBJ databases">
        <authorList>
            <consortium name="Veterinary Laboratory Investigation and Response Network"/>
        </authorList>
    </citation>
    <scope>NUCLEOTIDE SEQUENCE [LARGE SCALE GENOMIC DNA]</scope>
    <source>
        <strain evidence="12 17">SPSE-18-VL-LA-PA-Ryan-0021</strain>
    </source>
</reference>
<feature type="transmembrane region" description="Helical" evidence="10">
    <location>
        <begin position="292"/>
        <end position="314"/>
    </location>
</feature>
<dbReference type="Proteomes" id="UP000256409">
    <property type="component" value="Unassembled WGS sequence"/>
</dbReference>
<gene>
    <name evidence="13" type="ORF">DD902_11665</name>
    <name evidence="14" type="ORF">DV961_04800</name>
    <name evidence="12" type="ORF">EGV54_02680</name>
</gene>
<feature type="transmembrane region" description="Helical" evidence="10">
    <location>
        <begin position="165"/>
        <end position="181"/>
    </location>
</feature>
<feature type="transmembrane region" description="Helical" evidence="10">
    <location>
        <begin position="266"/>
        <end position="286"/>
    </location>
</feature>
<evidence type="ECO:0000256" key="3">
    <source>
        <dbReference type="ARBA" id="ARBA00022448"/>
    </source>
</evidence>
<feature type="transmembrane region" description="Helical" evidence="10">
    <location>
        <begin position="326"/>
        <end position="347"/>
    </location>
</feature>
<keyword evidence="6" id="KW-0534">Nitrate assimilation</keyword>
<keyword evidence="5 10" id="KW-1133">Transmembrane helix</keyword>
<evidence type="ECO:0000256" key="8">
    <source>
        <dbReference type="ARBA" id="ARBA00024393"/>
    </source>
</evidence>
<evidence type="ECO:0000259" key="11">
    <source>
        <dbReference type="PROSITE" id="PS50850"/>
    </source>
</evidence>
<feature type="transmembrane region" description="Helical" evidence="10">
    <location>
        <begin position="99"/>
        <end position="120"/>
    </location>
</feature>
<dbReference type="InterPro" id="IPR011701">
    <property type="entry name" value="MFS"/>
</dbReference>
<evidence type="ECO:0000313" key="13">
    <source>
        <dbReference type="EMBL" id="PWZ73167.1"/>
    </source>
</evidence>
<dbReference type="Gene3D" id="1.20.1250.20">
    <property type="entry name" value="MFS general substrate transporter like domains"/>
    <property type="match status" value="2"/>
</dbReference>
<proteinExistence type="inferred from homology"/>
<dbReference type="InterPro" id="IPR020846">
    <property type="entry name" value="MFS_dom"/>
</dbReference>
<evidence type="ECO:0000256" key="5">
    <source>
        <dbReference type="ARBA" id="ARBA00022989"/>
    </source>
</evidence>
<evidence type="ECO:0000313" key="14">
    <source>
        <dbReference type="EMBL" id="REA82585.1"/>
    </source>
</evidence>
<evidence type="ECO:0000256" key="1">
    <source>
        <dbReference type="ARBA" id="ARBA00004651"/>
    </source>
</evidence>
<dbReference type="EMBL" id="QEIT01000079">
    <property type="protein sequence ID" value="PWZ73167.1"/>
    <property type="molecule type" value="Genomic_DNA"/>
</dbReference>
<evidence type="ECO:0000256" key="9">
    <source>
        <dbReference type="ARBA" id="ARBA00025420"/>
    </source>
</evidence>
<dbReference type="GO" id="GO:0042128">
    <property type="term" value="P:nitrate assimilation"/>
    <property type="evidence" value="ECO:0007669"/>
    <property type="project" value="UniProtKB-KW"/>
</dbReference>
<dbReference type="InterPro" id="IPR044772">
    <property type="entry name" value="NO3_transporter"/>
</dbReference>
<feature type="domain" description="Major facilitator superfamily (MFS) profile" evidence="11">
    <location>
        <begin position="8"/>
        <end position="383"/>
    </location>
</feature>
<keyword evidence="3" id="KW-0813">Transport</keyword>
<comment type="subcellular location">
    <subcellularLocation>
        <location evidence="1">Cell membrane</location>
        <topology evidence="1">Multi-pass membrane protein</topology>
    </subcellularLocation>
</comment>
<keyword evidence="4 10" id="KW-0812">Transmembrane</keyword>
<reference evidence="13 15" key="1">
    <citation type="journal article" date="2018" name="Vet. Microbiol.">
        <title>Clonal diversity and geographic distribution of methicillin-resistant Staphylococcus pseudintermedius from Australian animals: Discovery of novel sequence types.</title>
        <authorList>
            <person name="Worthing K.A."/>
            <person name="Abraham S."/>
            <person name="Coombs G.W."/>
            <person name="Pang S."/>
            <person name="Saputra S."/>
            <person name="Jordan D."/>
            <person name="Trott D.J."/>
            <person name="Norris J.M."/>
        </authorList>
    </citation>
    <scope>NUCLEOTIDE SEQUENCE [LARGE SCALE GENOMIC DNA]</scope>
    <source>
        <strain evidence="13 15">ST525 1</strain>
    </source>
</reference>
<dbReference type="RefSeq" id="WP_014613064.1">
    <property type="nucleotide sequence ID" value="NZ_AP019372.1"/>
</dbReference>
<comment type="caution">
    <text evidence="13">The sequence shown here is derived from an EMBL/GenBank/DDBJ whole genome shotgun (WGS) entry which is preliminary data.</text>
</comment>
<dbReference type="GO" id="GO:0015112">
    <property type="term" value="F:nitrate transmembrane transporter activity"/>
    <property type="evidence" value="ECO:0007669"/>
    <property type="project" value="InterPro"/>
</dbReference>
<dbReference type="CDD" id="cd17341">
    <property type="entry name" value="MFS_NRT2_like"/>
    <property type="match status" value="1"/>
</dbReference>
<evidence type="ECO:0000313" key="15">
    <source>
        <dbReference type="Proteomes" id="UP000246800"/>
    </source>
</evidence>
<dbReference type="PANTHER" id="PTHR23515">
    <property type="entry name" value="HIGH-AFFINITY NITRATE TRANSPORTER 2.3"/>
    <property type="match status" value="1"/>
</dbReference>
<evidence type="ECO:0000313" key="12">
    <source>
        <dbReference type="EMBL" id="EGQ4384002.1"/>
    </source>
</evidence>
<evidence type="ECO:0000256" key="10">
    <source>
        <dbReference type="SAM" id="Phobius"/>
    </source>
</evidence>
<evidence type="ECO:0000313" key="16">
    <source>
        <dbReference type="Proteomes" id="UP000256409"/>
    </source>
</evidence>
<feature type="transmembrane region" description="Helical" evidence="10">
    <location>
        <begin position="141"/>
        <end position="159"/>
    </location>
</feature>
<dbReference type="SUPFAM" id="SSF103473">
    <property type="entry name" value="MFS general substrate transporter"/>
    <property type="match status" value="1"/>
</dbReference>
<feature type="transmembrane region" description="Helical" evidence="10">
    <location>
        <begin position="40"/>
        <end position="62"/>
    </location>
</feature>
<feature type="transmembrane region" description="Helical" evidence="10">
    <location>
        <begin position="359"/>
        <end position="378"/>
    </location>
</feature>
<reference evidence="16" key="3">
    <citation type="journal article" date="2018" name="Vet. Microbiol.">
        <title>Molecular epidemiology of methicillin-resistant staphylococci amongst veterinary personnel, personnel-owned pets, patients and the hospital environment of two companion animal veterinary hospitals.</title>
        <authorList>
            <person name="Worthing K.A."/>
            <person name="Brown J."/>
            <person name="Gerber L."/>
            <person name="Abraham S."/>
            <person name="Trott D."/>
            <person name="Norris J.M."/>
        </authorList>
    </citation>
    <scope>NUCLEOTIDE SEQUENCE [LARGE SCALE GENOMIC DNA]</scope>
    <source>
        <strain evidence="16">ST496-2</strain>
    </source>
</reference>
<dbReference type="Pfam" id="PF07690">
    <property type="entry name" value="MFS_1"/>
    <property type="match status" value="1"/>
</dbReference>
<dbReference type="PROSITE" id="PS50850">
    <property type="entry name" value="MFS"/>
    <property type="match status" value="1"/>
</dbReference>
<evidence type="ECO:0000256" key="6">
    <source>
        <dbReference type="ARBA" id="ARBA00023063"/>
    </source>
</evidence>
<accession>A0A2A4ECL5</accession>
<sequence length="392" mass="41725">MNQSKGGVQLALQTLSLVAGFMAWSIIAPLIPFISQDIKISSGQLSIILAIPVILGSVLRVPFGYLTNIVGAKWVFFTSFIVLLVPIFLLSQAGSPGALMFAGFFLGVGGAIFSVGVTSLPKYFSKDKVGLANGIYGMGNLGTAVSSFLAPPIAGVIGWQNTVRSYLIVMAVFAIIMFFLGDNKEPKVKVPLVEQTRILMKNYKLYYLSLWYFITFGSFVAFGLFLPNFLVQNFGIDKVDAGIRTGVFIALATCLRPLGGILGDKFNAVTMLKIFFSIMIAGAFILGVSSQISLFTIGCLTVSVCAGIGNGLVFKLVPHYFTKEAGVANGIVSMMGGLGGFFPPLVISAVTSITGTSHFAFILLCVFGLIALVTMFNLSKREKAAANKATVS</sequence>
<reference evidence="14" key="2">
    <citation type="journal article" date="2018" name="Vet. Microbiol.">
        <title>Methicillin-resistant staphylococci amongst veterinary personnel, personnel-owned pets, patients and the hospital environment of two small animal veterinary hospitals.</title>
        <authorList>
            <person name="Worthing K.A."/>
            <person name="Brown J."/>
            <person name="Gerber L."/>
            <person name="Abraham S."/>
            <person name="Trott D."/>
            <person name="Norris J.M."/>
        </authorList>
    </citation>
    <scope>NUCLEOTIDE SEQUENCE</scope>
    <source>
        <strain evidence="14">ST496-2</strain>
    </source>
</reference>
<dbReference type="AlphaFoldDB" id="A0A2A4ECL5"/>
<dbReference type="GO" id="GO:0005886">
    <property type="term" value="C:plasma membrane"/>
    <property type="evidence" value="ECO:0007669"/>
    <property type="project" value="UniProtKB-SubCell"/>
</dbReference>
<feature type="transmembrane region" description="Helical" evidence="10">
    <location>
        <begin position="74"/>
        <end position="93"/>
    </location>
</feature>
<evidence type="ECO:0000313" key="17">
    <source>
        <dbReference type="Proteomes" id="UP000600220"/>
    </source>
</evidence>
<dbReference type="Proteomes" id="UP000600220">
    <property type="component" value="Unassembled WGS sequence"/>
</dbReference>
<dbReference type="OMA" id="WWYYARR"/>
<feature type="transmembrane region" description="Helical" evidence="10">
    <location>
        <begin position="205"/>
        <end position="229"/>
    </location>
</feature>
<dbReference type="EMBL" id="AAXKXX010000002">
    <property type="protein sequence ID" value="EGQ4384002.1"/>
    <property type="molecule type" value="Genomic_DNA"/>
</dbReference>
<keyword evidence="7 10" id="KW-0472">Membrane</keyword>
<dbReference type="EMBL" id="QQPC01000027">
    <property type="protein sequence ID" value="REA82585.1"/>
    <property type="molecule type" value="Genomic_DNA"/>
</dbReference>
<organism evidence="13 15">
    <name type="scientific">Staphylococcus pseudintermedius</name>
    <dbReference type="NCBI Taxonomy" id="283734"/>
    <lineage>
        <taxon>Bacteria</taxon>
        <taxon>Bacillati</taxon>
        <taxon>Bacillota</taxon>
        <taxon>Bacilli</taxon>
        <taxon>Bacillales</taxon>
        <taxon>Staphylococcaceae</taxon>
        <taxon>Staphylococcus</taxon>
        <taxon>Staphylococcus intermedius group</taxon>
    </lineage>
</organism>
<keyword evidence="17" id="KW-1185">Reference proteome</keyword>
<dbReference type="Proteomes" id="UP000246800">
    <property type="component" value="Unassembled WGS sequence"/>
</dbReference>